<dbReference type="RefSeq" id="YP_009855833.1">
    <property type="nucleotide sequence ID" value="NC_048847.1"/>
</dbReference>
<dbReference type="Proteomes" id="UP000479357">
    <property type="component" value="Segment"/>
</dbReference>
<evidence type="ECO:0000313" key="2">
    <source>
        <dbReference type="Proteomes" id="UP000479357"/>
    </source>
</evidence>
<evidence type="ECO:0000313" key="1">
    <source>
        <dbReference type="EMBL" id="QHZ59879.1"/>
    </source>
</evidence>
<organism evidence="1 2">
    <name type="scientific">Alteromonas phage vB_AmeM_PT11-V22</name>
    <dbReference type="NCBI Taxonomy" id="2704031"/>
    <lineage>
        <taxon>Viruses</taxon>
        <taxon>Duplodnaviria</taxon>
        <taxon>Heunggongvirae</taxon>
        <taxon>Uroviricota</taxon>
        <taxon>Caudoviricetes</taxon>
        <taxon>Myoalterovirus</taxon>
        <taxon>Myoalterovirus PT11V22</taxon>
    </lineage>
</organism>
<sequence length="117" mass="14097">MHHTGNLLALYNKYAQVTLDTSYDELEAVVRLNQREADKMYNDWENYRQEFTWGRVLDKEGNYLDVPQRIKLCNISDGHLESLIMWTVSDYEPYVHVAFCREMAHRRENNIYVEEYL</sequence>
<dbReference type="EMBL" id="MN877442">
    <property type="protein sequence ID" value="QHZ59879.1"/>
    <property type="molecule type" value="Genomic_DNA"/>
</dbReference>
<keyword evidence="2" id="KW-1185">Reference proteome</keyword>
<proteinExistence type="predicted"/>
<reference evidence="1 2" key="1">
    <citation type="submission" date="2019-12" db="EMBL/GenBank/DDBJ databases">
        <title>Alteromonas phage V22 represents a new genus of marine bacteriophages that requires a novel tail fiber chaperone for host recognition.</title>
        <authorList>
            <person name="Gonzalez-Serrano R."/>
            <person name="Dunne M."/>
            <person name="Rosselli R."/>
            <person name="Martin-Cuadrado A.-B."/>
            <person name="Grosboillot V."/>
            <person name="Zinsli L."/>
            <person name="Roda-Garcia J.J."/>
            <person name="Loessner M.J."/>
            <person name="Rodriguez-Valera F."/>
        </authorList>
    </citation>
    <scope>NUCLEOTIDE SEQUENCE [LARGE SCALE GENOMIC DNA]</scope>
</reference>
<dbReference type="KEGG" id="vg:55626573"/>
<protein>
    <submittedName>
        <fullName evidence="1">Uncharacterized protein</fullName>
    </submittedName>
</protein>
<name>A0A6C0R0U8_9CAUD</name>
<dbReference type="GeneID" id="55626573"/>
<accession>A0A6C0R0U8</accession>